<keyword evidence="2" id="KW-1133">Transmembrane helix</keyword>
<keyword evidence="1" id="KW-0175">Coiled coil</keyword>
<gene>
    <name evidence="3" type="ORF">PVBG_00607</name>
</gene>
<protein>
    <submittedName>
        <fullName evidence="3">Uncharacterized protein</fullName>
    </submittedName>
</protein>
<dbReference type="Pfam" id="PF05795">
    <property type="entry name" value="Plasmodium_Vir"/>
    <property type="match status" value="2"/>
</dbReference>
<reference evidence="3 4" key="1">
    <citation type="submission" date="2011-08" db="EMBL/GenBank/DDBJ databases">
        <title>The Genome Sequence of Plasmodium vivax Brazil I.</title>
        <authorList>
            <consortium name="The Broad Institute Genome Sequencing Platform"/>
            <consortium name="The Broad Institute Genome Sequencing Center for Infectious Disease"/>
            <person name="Neafsey D."/>
            <person name="Carlton J."/>
            <person name="Barnwell J."/>
            <person name="Collins W."/>
            <person name="Escalante A."/>
            <person name="Mullikin J."/>
            <person name="Saul A."/>
            <person name="Guigo R."/>
            <person name="Camara F."/>
            <person name="Young S.K."/>
            <person name="Zeng Q."/>
            <person name="Gargeya S."/>
            <person name="Fitzgerald M."/>
            <person name="Haas B."/>
            <person name="Abouelleil A."/>
            <person name="Alvarado L."/>
            <person name="Arachchi H.M."/>
            <person name="Berlin A."/>
            <person name="Brown A."/>
            <person name="Chapman S.B."/>
            <person name="Chen Z."/>
            <person name="Dunbar C."/>
            <person name="Freedman E."/>
            <person name="Gearin G."/>
            <person name="Gellesch M."/>
            <person name="Goldberg J."/>
            <person name="Griggs A."/>
            <person name="Gujja S."/>
            <person name="Heiman D."/>
            <person name="Howarth C."/>
            <person name="Larson L."/>
            <person name="Lui A."/>
            <person name="MacDonald P.J.P."/>
            <person name="Montmayeur A."/>
            <person name="Murphy C."/>
            <person name="Neiman D."/>
            <person name="Pearson M."/>
            <person name="Priest M."/>
            <person name="Roberts A."/>
            <person name="Saif S."/>
            <person name="Shea T."/>
            <person name="Shenoy N."/>
            <person name="Sisk P."/>
            <person name="Stolte C."/>
            <person name="Sykes S."/>
            <person name="Wortman J."/>
            <person name="Nusbaum C."/>
            <person name="Birren B."/>
        </authorList>
    </citation>
    <scope>NUCLEOTIDE SEQUENCE [LARGE SCALE GENOMIC DNA]</scope>
    <source>
        <strain evidence="3 4">Brazil I</strain>
    </source>
</reference>
<dbReference type="Proteomes" id="UP000053327">
    <property type="component" value="Unassembled WGS sequence"/>
</dbReference>
<keyword evidence="2" id="KW-0472">Membrane</keyword>
<sequence length="797" mass="94864">MHIKINYTIRKDILVGTTSKKIYDELNQDVDKNDYDLFCNNFKTDGSEENNNFKFCKKIARNAEHLSKMGITDAYRYRCTHYRHWVYDGLHNLLQDKQASSDLEGFINKFIEAQKYIILWYGEYGCHFNFQFKDLEELKQKQEEKRLYDYFQNYSSIKTNSTCNSVELKTYKNYLHEIFLLYDKYKNEKQCCQNKWWNNCIQYFSCHDDYNPKNLLNSLSSSTTESCDNIKEDNKSLNPAKQKNSQIPEDDIMNTFRYARCKNITKDMMTCNILPINFKSPKNIYKPFYVANCTDETCKSISYIHLPLEKIKKILNLVTTSKEKPTEEITTQRKPITQSNGGTMIGRKSNTDKYVFKFERRIEEKDATITVKKTKPSIKWMFGKGELNCTDNKQSQYKNELCKYVKNLEESQRKLKEQYKESSILGDIMSKFSKTIPHVNGDGSIIHSIPGENTDPEGFNSPDSDDYNIDMSEDENNIFYNIFVRIGLVAFLTLGSIFLFFAYYKENIFKELSFYDYYNELNDDRDIPQNSSYCKNIEGSDSRNTWIKNLCLKIEKNLKKISNTTHDNHDEHCLYFTYWFYQQIIENAKNYSQKDCLLNDILKLLNVVSTINRNLSKNHCYVHYYSDVSLNEWKEMKDLHDYFKGYEDFKSKIDLHNIKKDDYCKYFTYIMKLYKSNINKCCACICKPKFLCLEKCPEYFKCEKKYYPYELLSKLKCDTIEQHENVEKLFNAITIDYNFINRMSSGLLNFFISDPFYVTTLILFSILGIFLIFFIFLKVYSKYNLKWHNFIFNLLYT</sequence>
<dbReference type="AlphaFoldDB" id="A0A0J9SNF6"/>
<evidence type="ECO:0000313" key="3">
    <source>
        <dbReference type="EMBL" id="KMZ83527.1"/>
    </source>
</evidence>
<proteinExistence type="predicted"/>
<dbReference type="InterPro" id="IPR008780">
    <property type="entry name" value="Plasmodium_Vir"/>
</dbReference>
<evidence type="ECO:0000256" key="2">
    <source>
        <dbReference type="SAM" id="Phobius"/>
    </source>
</evidence>
<feature type="coiled-coil region" evidence="1">
    <location>
        <begin position="398"/>
        <end position="425"/>
    </location>
</feature>
<dbReference type="EMBL" id="KQ234875">
    <property type="protein sequence ID" value="KMZ83527.1"/>
    <property type="molecule type" value="Genomic_DNA"/>
</dbReference>
<name>A0A0J9SNF6_PLAV1</name>
<feature type="transmembrane region" description="Helical" evidence="2">
    <location>
        <begin position="756"/>
        <end position="777"/>
    </location>
</feature>
<accession>A0A0J9SNF6</accession>
<evidence type="ECO:0000256" key="1">
    <source>
        <dbReference type="SAM" id="Coils"/>
    </source>
</evidence>
<feature type="transmembrane region" description="Helical" evidence="2">
    <location>
        <begin position="478"/>
        <end position="504"/>
    </location>
</feature>
<evidence type="ECO:0000313" key="4">
    <source>
        <dbReference type="Proteomes" id="UP000053327"/>
    </source>
</evidence>
<keyword evidence="2" id="KW-0812">Transmembrane</keyword>
<organism evidence="3 4">
    <name type="scientific">Plasmodium vivax (strain Brazil I)</name>
    <dbReference type="NCBI Taxonomy" id="1033975"/>
    <lineage>
        <taxon>Eukaryota</taxon>
        <taxon>Sar</taxon>
        <taxon>Alveolata</taxon>
        <taxon>Apicomplexa</taxon>
        <taxon>Aconoidasida</taxon>
        <taxon>Haemosporida</taxon>
        <taxon>Plasmodiidae</taxon>
        <taxon>Plasmodium</taxon>
        <taxon>Plasmodium (Plasmodium)</taxon>
    </lineage>
</organism>